<dbReference type="Pfam" id="PF01812">
    <property type="entry name" value="5-FTHF_cyc-lig"/>
    <property type="match status" value="1"/>
</dbReference>
<dbReference type="InterPro" id="IPR002698">
    <property type="entry name" value="FTHF_cligase"/>
</dbReference>
<dbReference type="Proteomes" id="UP000077202">
    <property type="component" value="Unassembled WGS sequence"/>
</dbReference>
<dbReference type="Gene3D" id="3.40.50.10420">
    <property type="entry name" value="NagB/RpiA/CoA transferase-like"/>
    <property type="match status" value="1"/>
</dbReference>
<organism evidence="2 3">
    <name type="scientific">Marchantia polymorpha subsp. ruderalis</name>
    <dbReference type="NCBI Taxonomy" id="1480154"/>
    <lineage>
        <taxon>Eukaryota</taxon>
        <taxon>Viridiplantae</taxon>
        <taxon>Streptophyta</taxon>
        <taxon>Embryophyta</taxon>
        <taxon>Marchantiophyta</taxon>
        <taxon>Marchantiopsida</taxon>
        <taxon>Marchantiidae</taxon>
        <taxon>Marchantiales</taxon>
        <taxon>Marchantiaceae</taxon>
        <taxon>Marchantia</taxon>
    </lineage>
</organism>
<dbReference type="InterPro" id="IPR024185">
    <property type="entry name" value="FTHF_cligase-like_sf"/>
</dbReference>
<sequence>MATTAGFGWGGRVGLSTVRSNRGTLNSNIYSSKGHGIRGRVTLSMSQSSANRAGDEQGFDTANYDAERLRLDAETRANVAAVAVMEQERSGPGAWKWAIRKRIWDALEAQNVAEQPRPVHHRIPNFKGAAAAADRDGGGSRDRCEESLDLSSIIASSEMRNRKGAIGLKHQLARLPEFQAARCVKVNPDTPQKQVRFLTLSGGKTLLTPQPRLRTGFFSTLEAADLPAGVQIIEACTSAGAAKHGTPVGLDAPLRVDLIVIGSVAVDPSTGARLGKGEGFAELEYGMLRYMGAIDDNTLVVTSVHDLQVVEEGTIPTEKLLIHDVPVDVICTPTRTIFTNTSIPKPKGIYWEVLSPQKLEKIRVLQVLKKMIEEKTNQVLPSGPDEVLPPTAARKNTWRNTRRSSANTRR</sequence>
<reference evidence="2" key="1">
    <citation type="submission" date="2016-03" db="EMBL/GenBank/DDBJ databases">
        <title>Mechanisms controlling the formation of the plant cell surface in tip-growing cells are functionally conserved among land plants.</title>
        <authorList>
            <person name="Honkanen S."/>
            <person name="Jones V.A."/>
            <person name="Morieri G."/>
            <person name="Champion C."/>
            <person name="Hetherington A.J."/>
            <person name="Kelly S."/>
            <person name="Saint-Marcoux D."/>
            <person name="Proust H."/>
            <person name="Prescott H."/>
            <person name="Dolan L."/>
        </authorList>
    </citation>
    <scope>NUCLEOTIDE SEQUENCE [LARGE SCALE GENOMIC DNA]</scope>
    <source>
        <tissue evidence="2">Whole gametophyte</tissue>
    </source>
</reference>
<evidence type="ECO:0000256" key="1">
    <source>
        <dbReference type="SAM" id="MobiDB-lite"/>
    </source>
</evidence>
<dbReference type="PANTHER" id="PTHR13017:SF0">
    <property type="entry name" value="METHENYLTETRAHYDROFOLATE SYNTHASE DOMAIN-CONTAINING PROTEIN"/>
    <property type="match status" value="1"/>
</dbReference>
<feature type="region of interest" description="Disordered" evidence="1">
    <location>
        <begin position="379"/>
        <end position="410"/>
    </location>
</feature>
<keyword evidence="3" id="KW-1185">Reference proteome</keyword>
<evidence type="ECO:0000313" key="3">
    <source>
        <dbReference type="Proteomes" id="UP000077202"/>
    </source>
</evidence>
<dbReference type="FunFam" id="3.40.50.10420:FF:000004">
    <property type="entry name" value="5-formyltetrahydrofolate cyclo-ligase-like protein COG0212"/>
    <property type="match status" value="1"/>
</dbReference>
<feature type="compositionally biased region" description="Basic residues" evidence="1">
    <location>
        <begin position="396"/>
        <end position="410"/>
    </location>
</feature>
<evidence type="ECO:0008006" key="4">
    <source>
        <dbReference type="Google" id="ProtNLM"/>
    </source>
</evidence>
<proteinExistence type="predicted"/>
<accession>A0A176W8Y1</accession>
<comment type="caution">
    <text evidence="2">The sequence shown here is derived from an EMBL/GenBank/DDBJ whole genome shotgun (WGS) entry which is preliminary data.</text>
</comment>
<name>A0A176W8Y1_MARPO</name>
<dbReference type="EMBL" id="LVLJ01001708">
    <property type="protein sequence ID" value="OAE28626.1"/>
    <property type="molecule type" value="Genomic_DNA"/>
</dbReference>
<evidence type="ECO:0000313" key="2">
    <source>
        <dbReference type="EMBL" id="OAE28626.1"/>
    </source>
</evidence>
<dbReference type="AlphaFoldDB" id="A0A176W8Y1"/>
<dbReference type="InterPro" id="IPR037171">
    <property type="entry name" value="NagB/RpiA_transferase-like"/>
</dbReference>
<protein>
    <recommendedName>
        <fullName evidence="4">5-formyltetrahydrofolate cyclo-ligase</fullName>
    </recommendedName>
</protein>
<gene>
    <name evidence="2" type="ORF">AXG93_1335s1180</name>
</gene>
<dbReference type="GO" id="GO:0005737">
    <property type="term" value="C:cytoplasm"/>
    <property type="evidence" value="ECO:0007669"/>
    <property type="project" value="TreeGrafter"/>
</dbReference>
<dbReference type="PANTHER" id="PTHR13017">
    <property type="entry name" value="5-FORMYLTETRAHYDROFOLATE CYCLO-LIGASE-RELATED"/>
    <property type="match status" value="1"/>
</dbReference>
<dbReference type="SUPFAM" id="SSF100950">
    <property type="entry name" value="NagB/RpiA/CoA transferase-like"/>
    <property type="match status" value="1"/>
</dbReference>